<dbReference type="Gene3D" id="3.10.450.50">
    <property type="match status" value="1"/>
</dbReference>
<proteinExistence type="predicted"/>
<dbReference type="RefSeq" id="WP_264510835.1">
    <property type="nucleotide sequence ID" value="NZ_JAPDDR010000001.1"/>
</dbReference>
<dbReference type="SUPFAM" id="SSF54427">
    <property type="entry name" value="NTF2-like"/>
    <property type="match status" value="1"/>
</dbReference>
<feature type="domain" description="SnoaL-like" evidence="1">
    <location>
        <begin position="11"/>
        <end position="93"/>
    </location>
</feature>
<sequence length="110" mass="11881">MKADTQLPEAVTRYIEASNRFDAESAAACFTPEATVRDEGKTHVGTEQIRSWVSHSSEAYQPQASVVGAEQKGDKLAVTVNVTGQFPGSPVELDFEFLLSGEKIAELAVH</sequence>
<comment type="caution">
    <text evidence="2">The sequence shown here is derived from an EMBL/GenBank/DDBJ whole genome shotgun (WGS) entry which is preliminary data.</text>
</comment>
<protein>
    <submittedName>
        <fullName evidence="2">Nuclear transport factor 2 family protein</fullName>
    </submittedName>
</protein>
<organism evidence="2 3">
    <name type="scientific">Luteolibacter rhizosphaerae</name>
    <dbReference type="NCBI Taxonomy" id="2989719"/>
    <lineage>
        <taxon>Bacteria</taxon>
        <taxon>Pseudomonadati</taxon>
        <taxon>Verrucomicrobiota</taxon>
        <taxon>Verrucomicrobiia</taxon>
        <taxon>Verrucomicrobiales</taxon>
        <taxon>Verrucomicrobiaceae</taxon>
        <taxon>Luteolibacter</taxon>
    </lineage>
</organism>
<name>A0ABT3FXY5_9BACT</name>
<dbReference type="InterPro" id="IPR037401">
    <property type="entry name" value="SnoaL-like"/>
</dbReference>
<evidence type="ECO:0000259" key="1">
    <source>
        <dbReference type="Pfam" id="PF12680"/>
    </source>
</evidence>
<dbReference type="Proteomes" id="UP001165653">
    <property type="component" value="Unassembled WGS sequence"/>
</dbReference>
<gene>
    <name evidence="2" type="ORF">OJ996_02585</name>
</gene>
<accession>A0ABT3FXY5</accession>
<dbReference type="InterPro" id="IPR032710">
    <property type="entry name" value="NTF2-like_dom_sf"/>
</dbReference>
<keyword evidence="3" id="KW-1185">Reference proteome</keyword>
<evidence type="ECO:0000313" key="2">
    <source>
        <dbReference type="EMBL" id="MCW1912442.1"/>
    </source>
</evidence>
<reference evidence="2" key="1">
    <citation type="submission" date="2022-10" db="EMBL/GenBank/DDBJ databases">
        <title>Luteolibacter sp. GHJ8, whole genome shotgun sequencing project.</title>
        <authorList>
            <person name="Zhao G."/>
            <person name="Shen L."/>
        </authorList>
    </citation>
    <scope>NUCLEOTIDE SEQUENCE</scope>
    <source>
        <strain evidence="2">GHJ8</strain>
    </source>
</reference>
<dbReference type="Pfam" id="PF12680">
    <property type="entry name" value="SnoaL_2"/>
    <property type="match status" value="1"/>
</dbReference>
<dbReference type="EMBL" id="JAPDDR010000001">
    <property type="protein sequence ID" value="MCW1912442.1"/>
    <property type="molecule type" value="Genomic_DNA"/>
</dbReference>
<evidence type="ECO:0000313" key="3">
    <source>
        <dbReference type="Proteomes" id="UP001165653"/>
    </source>
</evidence>